<evidence type="ECO:0000313" key="3">
    <source>
        <dbReference type="Proteomes" id="UP000800200"/>
    </source>
</evidence>
<evidence type="ECO:0000313" key="2">
    <source>
        <dbReference type="EMBL" id="KAF2193343.1"/>
    </source>
</evidence>
<sequence length="205" mass="23723">MAQEFFRYTPIQRDSRTIRVASLLPAPYFNCDIKLELYEISLDSLPKYKALSYVWGSPLYKAPISINGGLLSVTLNCELALRYLRGRYEDITLWIDAICIDQTNLAERSHQVSLMGGIYKCAEEVVVWIGNDQSEASISWSKSEYLSATFLNRLAEHYLAQTEDSDSGLDFNLFHNTFMCDANWEANCVSLKRLFLHPWWKRLWV</sequence>
<dbReference type="PANTHER" id="PTHR24148">
    <property type="entry name" value="ANKYRIN REPEAT DOMAIN-CONTAINING PROTEIN 39 HOMOLOG-RELATED"/>
    <property type="match status" value="1"/>
</dbReference>
<gene>
    <name evidence="2" type="ORF">K469DRAFT_550406</name>
</gene>
<dbReference type="EMBL" id="ML994613">
    <property type="protein sequence ID" value="KAF2193343.1"/>
    <property type="molecule type" value="Genomic_DNA"/>
</dbReference>
<feature type="domain" description="Heterokaryon incompatibility" evidence="1">
    <location>
        <begin position="48"/>
        <end position="205"/>
    </location>
</feature>
<dbReference type="Proteomes" id="UP000800200">
    <property type="component" value="Unassembled WGS sequence"/>
</dbReference>
<dbReference type="InterPro" id="IPR052895">
    <property type="entry name" value="HetReg/Transcr_Mod"/>
</dbReference>
<feature type="non-terminal residue" evidence="2">
    <location>
        <position position="205"/>
    </location>
</feature>
<keyword evidence="3" id="KW-1185">Reference proteome</keyword>
<organism evidence="2 3">
    <name type="scientific">Zopfia rhizophila CBS 207.26</name>
    <dbReference type="NCBI Taxonomy" id="1314779"/>
    <lineage>
        <taxon>Eukaryota</taxon>
        <taxon>Fungi</taxon>
        <taxon>Dikarya</taxon>
        <taxon>Ascomycota</taxon>
        <taxon>Pezizomycotina</taxon>
        <taxon>Dothideomycetes</taxon>
        <taxon>Dothideomycetes incertae sedis</taxon>
        <taxon>Zopfiaceae</taxon>
        <taxon>Zopfia</taxon>
    </lineage>
</organism>
<accession>A0A6A6EQN6</accession>
<dbReference type="AlphaFoldDB" id="A0A6A6EQN6"/>
<protein>
    <recommendedName>
        <fullName evidence="1">Heterokaryon incompatibility domain-containing protein</fullName>
    </recommendedName>
</protein>
<dbReference type="PANTHER" id="PTHR24148:SF73">
    <property type="entry name" value="HET DOMAIN PROTEIN (AFU_ORTHOLOGUE AFUA_8G01020)"/>
    <property type="match status" value="1"/>
</dbReference>
<name>A0A6A6EQN6_9PEZI</name>
<dbReference type="OrthoDB" id="3553147at2759"/>
<proteinExistence type="predicted"/>
<evidence type="ECO:0000259" key="1">
    <source>
        <dbReference type="Pfam" id="PF06985"/>
    </source>
</evidence>
<dbReference type="InterPro" id="IPR010730">
    <property type="entry name" value="HET"/>
</dbReference>
<dbReference type="Pfam" id="PF06985">
    <property type="entry name" value="HET"/>
    <property type="match status" value="1"/>
</dbReference>
<reference evidence="2" key="1">
    <citation type="journal article" date="2020" name="Stud. Mycol.">
        <title>101 Dothideomycetes genomes: a test case for predicting lifestyles and emergence of pathogens.</title>
        <authorList>
            <person name="Haridas S."/>
            <person name="Albert R."/>
            <person name="Binder M."/>
            <person name="Bloem J."/>
            <person name="Labutti K."/>
            <person name="Salamov A."/>
            <person name="Andreopoulos B."/>
            <person name="Baker S."/>
            <person name="Barry K."/>
            <person name="Bills G."/>
            <person name="Bluhm B."/>
            <person name="Cannon C."/>
            <person name="Castanera R."/>
            <person name="Culley D."/>
            <person name="Daum C."/>
            <person name="Ezra D."/>
            <person name="Gonzalez J."/>
            <person name="Henrissat B."/>
            <person name="Kuo A."/>
            <person name="Liang C."/>
            <person name="Lipzen A."/>
            <person name="Lutzoni F."/>
            <person name="Magnuson J."/>
            <person name="Mondo S."/>
            <person name="Nolan M."/>
            <person name="Ohm R."/>
            <person name="Pangilinan J."/>
            <person name="Park H.-J."/>
            <person name="Ramirez L."/>
            <person name="Alfaro M."/>
            <person name="Sun H."/>
            <person name="Tritt A."/>
            <person name="Yoshinaga Y."/>
            <person name="Zwiers L.-H."/>
            <person name="Turgeon B."/>
            <person name="Goodwin S."/>
            <person name="Spatafora J."/>
            <person name="Crous P."/>
            <person name="Grigoriev I."/>
        </authorList>
    </citation>
    <scope>NUCLEOTIDE SEQUENCE</scope>
    <source>
        <strain evidence="2">CBS 207.26</strain>
    </source>
</reference>